<protein>
    <submittedName>
        <fullName evidence="1">Uncharacterized protein</fullName>
    </submittedName>
</protein>
<name>A0A382F9K8_9ZZZZ</name>
<proteinExistence type="predicted"/>
<accession>A0A382F9K8</accession>
<reference evidence="1" key="1">
    <citation type="submission" date="2018-05" db="EMBL/GenBank/DDBJ databases">
        <authorList>
            <person name="Lanie J.A."/>
            <person name="Ng W.-L."/>
            <person name="Kazmierczak K.M."/>
            <person name="Andrzejewski T.M."/>
            <person name="Davidsen T.M."/>
            <person name="Wayne K.J."/>
            <person name="Tettelin H."/>
            <person name="Glass J.I."/>
            <person name="Rusch D."/>
            <person name="Podicherti R."/>
            <person name="Tsui H.-C.T."/>
            <person name="Winkler M.E."/>
        </authorList>
    </citation>
    <scope>NUCLEOTIDE SEQUENCE</scope>
</reference>
<organism evidence="1">
    <name type="scientific">marine metagenome</name>
    <dbReference type="NCBI Taxonomy" id="408172"/>
    <lineage>
        <taxon>unclassified sequences</taxon>
        <taxon>metagenomes</taxon>
        <taxon>ecological metagenomes</taxon>
    </lineage>
</organism>
<evidence type="ECO:0000313" key="1">
    <source>
        <dbReference type="EMBL" id="SVB59630.1"/>
    </source>
</evidence>
<feature type="non-terminal residue" evidence="1">
    <location>
        <position position="64"/>
    </location>
</feature>
<dbReference type="EMBL" id="UINC01048729">
    <property type="protein sequence ID" value="SVB59630.1"/>
    <property type="molecule type" value="Genomic_DNA"/>
</dbReference>
<gene>
    <name evidence="1" type="ORF">METZ01_LOCUS212484</name>
</gene>
<dbReference type="AlphaFoldDB" id="A0A382F9K8"/>
<sequence length="64" mass="7219">MKIILQISFMILIVAGILLAGDTAYPLENGQRQMGVFQPRIYGMNNNLEISTHPLLFFVKPNVK</sequence>